<reference evidence="9 10" key="1">
    <citation type="submission" date="2017-04" db="EMBL/GenBank/DDBJ databases">
        <authorList>
            <person name="Afonso C.L."/>
            <person name="Miller P.J."/>
            <person name="Scott M.A."/>
            <person name="Spackman E."/>
            <person name="Goraichik I."/>
            <person name="Dimitrov K.M."/>
            <person name="Suarez D.L."/>
            <person name="Swayne D.E."/>
        </authorList>
    </citation>
    <scope>NUCLEOTIDE SEQUENCE [LARGE SCALE GENOMIC DNA]</scope>
    <source>
        <strain evidence="9 10">DSM 11622</strain>
    </source>
</reference>
<dbReference type="RefSeq" id="WP_084444547.1">
    <property type="nucleotide sequence ID" value="NZ_FWWW01000055.1"/>
</dbReference>
<feature type="transmembrane region" description="Helical" evidence="7">
    <location>
        <begin position="73"/>
        <end position="95"/>
    </location>
</feature>
<dbReference type="EMBL" id="FWWW01000055">
    <property type="protein sequence ID" value="SMB90923.1"/>
    <property type="molecule type" value="Genomic_DNA"/>
</dbReference>
<feature type="transmembrane region" description="Helical" evidence="7">
    <location>
        <begin position="102"/>
        <end position="119"/>
    </location>
</feature>
<keyword evidence="5 7" id="KW-1133">Transmembrane helix</keyword>
<feature type="transmembrane region" description="Helical" evidence="7">
    <location>
        <begin position="12"/>
        <end position="36"/>
    </location>
</feature>
<dbReference type="GO" id="GO:0005886">
    <property type="term" value="C:plasma membrane"/>
    <property type="evidence" value="ECO:0007669"/>
    <property type="project" value="UniProtKB-SubCell"/>
</dbReference>
<evidence type="ECO:0000256" key="6">
    <source>
        <dbReference type="ARBA" id="ARBA00023136"/>
    </source>
</evidence>
<dbReference type="InterPro" id="IPR036938">
    <property type="entry name" value="PAP2/HPO_sf"/>
</dbReference>
<dbReference type="Gene3D" id="1.20.144.10">
    <property type="entry name" value="Phosphatidic acid phosphatase type 2/haloperoxidase"/>
    <property type="match status" value="2"/>
</dbReference>
<dbReference type="SMART" id="SM00014">
    <property type="entry name" value="acidPPc"/>
    <property type="match status" value="1"/>
</dbReference>
<keyword evidence="6 7" id="KW-0472">Membrane</keyword>
<sequence length="232" mass="26272">MKNLTARFLKLLGLLTMEIVLVSVLFLTAFVVFFYLTRIVFQQQSEALDEAAFQWMDAHRTQWPALTPLMRGVTFFASAPFLVATAVLLPAGLALRNYRREGLEVFWAIAGAALLNHLLKTHFHRLRPDTALLKQYGLSFPSGHAMIGLALYGCLAWLLWRHGRHPAWALALLLWALVIGLSRVYLHVHYFTDVLAGFAAGLAWLILLRAALHLWWREQALREQAVLNAESS</sequence>
<dbReference type="GO" id="GO:0016787">
    <property type="term" value="F:hydrolase activity"/>
    <property type="evidence" value="ECO:0007669"/>
    <property type="project" value="UniProtKB-KW"/>
</dbReference>
<proteinExistence type="predicted"/>
<dbReference type="CDD" id="cd03392">
    <property type="entry name" value="PAP2_like_2"/>
    <property type="match status" value="1"/>
</dbReference>
<keyword evidence="3 7" id="KW-0812">Transmembrane</keyword>
<comment type="subcellular location">
    <subcellularLocation>
        <location evidence="1">Cell membrane</location>
        <topology evidence="1">Multi-pass membrane protein</topology>
    </subcellularLocation>
</comment>
<evidence type="ECO:0000256" key="3">
    <source>
        <dbReference type="ARBA" id="ARBA00022692"/>
    </source>
</evidence>
<dbReference type="AlphaFoldDB" id="A0A1W1VCH8"/>
<keyword evidence="10" id="KW-1185">Reference proteome</keyword>
<evidence type="ECO:0000256" key="5">
    <source>
        <dbReference type="ARBA" id="ARBA00022989"/>
    </source>
</evidence>
<keyword evidence="4" id="KW-0378">Hydrolase</keyword>
<accession>A0A1W1VCH8</accession>
<dbReference type="OrthoDB" id="9773582at2"/>
<feature type="transmembrane region" description="Helical" evidence="7">
    <location>
        <begin position="194"/>
        <end position="212"/>
    </location>
</feature>
<dbReference type="InterPro" id="IPR000326">
    <property type="entry name" value="PAP2/HPO"/>
</dbReference>
<dbReference type="PANTHER" id="PTHR14969">
    <property type="entry name" value="SPHINGOSINE-1-PHOSPHATE PHOSPHOHYDROLASE"/>
    <property type="match status" value="1"/>
</dbReference>
<feature type="transmembrane region" description="Helical" evidence="7">
    <location>
        <begin position="139"/>
        <end position="160"/>
    </location>
</feature>
<dbReference type="Proteomes" id="UP000192266">
    <property type="component" value="Unassembled WGS sequence"/>
</dbReference>
<organism evidence="9 10">
    <name type="scientific">Hymenobacter roseosalivarius DSM 11622</name>
    <dbReference type="NCBI Taxonomy" id="645990"/>
    <lineage>
        <taxon>Bacteria</taxon>
        <taxon>Pseudomonadati</taxon>
        <taxon>Bacteroidota</taxon>
        <taxon>Cytophagia</taxon>
        <taxon>Cytophagales</taxon>
        <taxon>Hymenobacteraceae</taxon>
        <taxon>Hymenobacter</taxon>
    </lineage>
</organism>
<evidence type="ECO:0000313" key="9">
    <source>
        <dbReference type="EMBL" id="SMB90923.1"/>
    </source>
</evidence>
<dbReference type="STRING" id="645990.SAMN00120144_0599"/>
<evidence type="ECO:0000313" key="10">
    <source>
        <dbReference type="Proteomes" id="UP000192266"/>
    </source>
</evidence>
<dbReference type="PANTHER" id="PTHR14969:SF62">
    <property type="entry name" value="DECAPRENYLPHOSPHORYL-5-PHOSPHORIBOSE PHOSPHATASE RV3807C-RELATED"/>
    <property type="match status" value="1"/>
</dbReference>
<evidence type="ECO:0000256" key="2">
    <source>
        <dbReference type="ARBA" id="ARBA00022475"/>
    </source>
</evidence>
<feature type="domain" description="Phosphatidic acid phosphatase type 2/haloperoxidase" evidence="8">
    <location>
        <begin position="101"/>
        <end position="209"/>
    </location>
</feature>
<keyword evidence="2" id="KW-1003">Cell membrane</keyword>
<evidence type="ECO:0000256" key="7">
    <source>
        <dbReference type="SAM" id="Phobius"/>
    </source>
</evidence>
<dbReference type="SUPFAM" id="SSF48317">
    <property type="entry name" value="Acid phosphatase/Vanadium-dependent haloperoxidase"/>
    <property type="match status" value="1"/>
</dbReference>
<evidence type="ECO:0000256" key="1">
    <source>
        <dbReference type="ARBA" id="ARBA00004651"/>
    </source>
</evidence>
<dbReference type="Pfam" id="PF01569">
    <property type="entry name" value="PAP2"/>
    <property type="match status" value="1"/>
</dbReference>
<gene>
    <name evidence="9" type="ORF">SAMN00120144_0599</name>
</gene>
<evidence type="ECO:0000256" key="4">
    <source>
        <dbReference type="ARBA" id="ARBA00022801"/>
    </source>
</evidence>
<evidence type="ECO:0000259" key="8">
    <source>
        <dbReference type="SMART" id="SM00014"/>
    </source>
</evidence>
<feature type="transmembrane region" description="Helical" evidence="7">
    <location>
        <begin position="167"/>
        <end position="188"/>
    </location>
</feature>
<protein>
    <submittedName>
        <fullName evidence="9">Phosphoesterase PA-phosphatase related</fullName>
    </submittedName>
</protein>
<name>A0A1W1VCH8_9BACT</name>